<dbReference type="Proteomes" id="UP001341840">
    <property type="component" value="Unassembled WGS sequence"/>
</dbReference>
<organism evidence="2 3">
    <name type="scientific">Stylosanthes scabra</name>
    <dbReference type="NCBI Taxonomy" id="79078"/>
    <lineage>
        <taxon>Eukaryota</taxon>
        <taxon>Viridiplantae</taxon>
        <taxon>Streptophyta</taxon>
        <taxon>Embryophyta</taxon>
        <taxon>Tracheophyta</taxon>
        <taxon>Spermatophyta</taxon>
        <taxon>Magnoliopsida</taxon>
        <taxon>eudicotyledons</taxon>
        <taxon>Gunneridae</taxon>
        <taxon>Pentapetalae</taxon>
        <taxon>rosids</taxon>
        <taxon>fabids</taxon>
        <taxon>Fabales</taxon>
        <taxon>Fabaceae</taxon>
        <taxon>Papilionoideae</taxon>
        <taxon>50 kb inversion clade</taxon>
        <taxon>dalbergioids sensu lato</taxon>
        <taxon>Dalbergieae</taxon>
        <taxon>Pterocarpus clade</taxon>
        <taxon>Stylosanthes</taxon>
    </lineage>
</organism>
<feature type="region of interest" description="Disordered" evidence="1">
    <location>
        <begin position="69"/>
        <end position="257"/>
    </location>
</feature>
<name>A0ABU6UA54_9FABA</name>
<reference evidence="2 3" key="1">
    <citation type="journal article" date="2023" name="Plants (Basel)">
        <title>Bridging the Gap: Combining Genomics and Transcriptomics Approaches to Understand Stylosanthes scabra, an Orphan Legume from the Brazilian Caatinga.</title>
        <authorList>
            <person name="Ferreira-Neto J.R.C."/>
            <person name="da Silva M.D."/>
            <person name="Binneck E."/>
            <person name="de Melo N.F."/>
            <person name="da Silva R.H."/>
            <person name="de Melo A.L.T.M."/>
            <person name="Pandolfi V."/>
            <person name="Bustamante F.O."/>
            <person name="Brasileiro-Vidal A.C."/>
            <person name="Benko-Iseppon A.M."/>
        </authorList>
    </citation>
    <scope>NUCLEOTIDE SEQUENCE [LARGE SCALE GENOMIC DNA]</scope>
    <source>
        <tissue evidence="2">Leaves</tissue>
    </source>
</reference>
<accession>A0ABU6UA54</accession>
<proteinExistence type="predicted"/>
<feature type="region of interest" description="Disordered" evidence="1">
    <location>
        <begin position="1"/>
        <end position="56"/>
    </location>
</feature>
<evidence type="ECO:0000313" key="3">
    <source>
        <dbReference type="Proteomes" id="UP001341840"/>
    </source>
</evidence>
<feature type="compositionally biased region" description="Polar residues" evidence="1">
    <location>
        <begin position="180"/>
        <end position="190"/>
    </location>
</feature>
<evidence type="ECO:0000313" key="2">
    <source>
        <dbReference type="EMBL" id="MED6158100.1"/>
    </source>
</evidence>
<feature type="compositionally biased region" description="Polar residues" evidence="1">
    <location>
        <begin position="10"/>
        <end position="21"/>
    </location>
</feature>
<feature type="compositionally biased region" description="Basic and acidic residues" evidence="1">
    <location>
        <begin position="70"/>
        <end position="81"/>
    </location>
</feature>
<feature type="compositionally biased region" description="Basic and acidic residues" evidence="1">
    <location>
        <begin position="32"/>
        <end position="56"/>
    </location>
</feature>
<protein>
    <submittedName>
        <fullName evidence="2">Uncharacterized protein</fullName>
    </submittedName>
</protein>
<feature type="compositionally biased region" description="Basic residues" evidence="1">
    <location>
        <begin position="154"/>
        <end position="163"/>
    </location>
</feature>
<evidence type="ECO:0000256" key="1">
    <source>
        <dbReference type="SAM" id="MobiDB-lite"/>
    </source>
</evidence>
<feature type="compositionally biased region" description="Acidic residues" evidence="1">
    <location>
        <begin position="202"/>
        <end position="222"/>
    </location>
</feature>
<dbReference type="EMBL" id="JASCZI010120949">
    <property type="protein sequence ID" value="MED6158100.1"/>
    <property type="molecule type" value="Genomic_DNA"/>
</dbReference>
<keyword evidence="3" id="KW-1185">Reference proteome</keyword>
<comment type="caution">
    <text evidence="2">The sequence shown here is derived from an EMBL/GenBank/DDBJ whole genome shotgun (WGS) entry which is preliminary data.</text>
</comment>
<gene>
    <name evidence="2" type="ORF">PIB30_029535</name>
</gene>
<sequence>MAKFKRSYGYGNQNSERSLPQSKGKRVVQKWVEIRKPCQGDAKTGDDNGEKNPEWYRRKEIEAAEFEVEVAEKGEMNEKTATKPIRPLLEPMRTHQEKPCMARNGPSSSAKGKGKVYGPPTRASPRLAALRAQATANGVPEAPTIPVASGPPRLSRKLRRRVKYFMERKQLAPRDAPLNIASSSTNPANISSDSEKEKLEEEPKEENPEEENSKEDSGEESEEVPKYVPGAEPIEEELKIPEYVPGEGAAIEKEEDP</sequence>